<dbReference type="STRING" id="282199.GCA_001049735_01315"/>
<dbReference type="RefSeq" id="WP_048598657.1">
    <property type="nucleotide sequence ID" value="NZ_CVPC01000005.1"/>
</dbReference>
<dbReference type="EMBL" id="CVQV01000005">
    <property type="protein sequence ID" value="CRK75272.1"/>
    <property type="molecule type" value="Genomic_DNA"/>
</dbReference>
<dbReference type="AlphaFoldDB" id="A0A0U1NKL0"/>
<accession>A0A0U1NKL0</accession>
<evidence type="ECO:0000313" key="1">
    <source>
        <dbReference type="EMBL" id="CRK75272.1"/>
    </source>
</evidence>
<reference evidence="1 2" key="1">
    <citation type="submission" date="2015-04" db="EMBL/GenBank/DDBJ databases">
        <authorList>
            <person name="Syromyatnikov M.Y."/>
            <person name="Popov V.N."/>
        </authorList>
    </citation>
    <scope>NUCLEOTIDE SEQUENCE [LARGE SCALE GENOMIC DNA]</scope>
    <source>
        <strain evidence="1 2">CECT 5292</strain>
    </source>
</reference>
<evidence type="ECO:0000313" key="2">
    <source>
        <dbReference type="Proteomes" id="UP000048949"/>
    </source>
</evidence>
<keyword evidence="2" id="KW-1185">Reference proteome</keyword>
<protein>
    <submittedName>
        <fullName evidence="1">Uncharacterized protein</fullName>
    </submittedName>
</protein>
<dbReference type="OrthoDB" id="7872268at2"/>
<dbReference type="Proteomes" id="UP000048949">
    <property type="component" value="Unassembled WGS sequence"/>
</dbReference>
<organism evidence="1 2">
    <name type="scientific">Nereida ignava</name>
    <dbReference type="NCBI Taxonomy" id="282199"/>
    <lineage>
        <taxon>Bacteria</taxon>
        <taxon>Pseudomonadati</taxon>
        <taxon>Pseudomonadota</taxon>
        <taxon>Alphaproteobacteria</taxon>
        <taxon>Rhodobacterales</taxon>
        <taxon>Roseobacteraceae</taxon>
        <taxon>Nereida</taxon>
    </lineage>
</organism>
<sequence>MNLLNLLDRSEQRLATGDADFTERTATVEAILKAVGALPYRRANLNRELHQQVAASIVLAHEADDSIDITTRRAGTLHQYGYSTKLIQYLDKAVAAELLSSQSHRAEGRLRVGDTISTYLA</sequence>
<gene>
    <name evidence="1" type="ORF">NIG5292_01316</name>
</gene>
<proteinExistence type="predicted"/>
<name>A0A0U1NKL0_9RHOB</name>